<proteinExistence type="predicted"/>
<feature type="compositionally biased region" description="Acidic residues" evidence="1">
    <location>
        <begin position="271"/>
        <end position="286"/>
    </location>
</feature>
<protein>
    <submittedName>
        <fullName evidence="2">Uncharacterized protein</fullName>
    </submittedName>
</protein>
<feature type="region of interest" description="Disordered" evidence="1">
    <location>
        <begin position="115"/>
        <end position="297"/>
    </location>
</feature>
<gene>
    <name evidence="2" type="ORF">MKZ38_006181</name>
</gene>
<evidence type="ECO:0000256" key="1">
    <source>
        <dbReference type="SAM" id="MobiDB-lite"/>
    </source>
</evidence>
<dbReference type="Proteomes" id="UP001201980">
    <property type="component" value="Unassembled WGS sequence"/>
</dbReference>
<feature type="compositionally biased region" description="Polar residues" evidence="1">
    <location>
        <begin position="217"/>
        <end position="232"/>
    </location>
</feature>
<dbReference type="AlphaFoldDB" id="A0AAD5RK71"/>
<keyword evidence="3" id="KW-1185">Reference proteome</keyword>
<dbReference type="EMBL" id="JAKWBI020000377">
    <property type="protein sequence ID" value="KAJ2895762.1"/>
    <property type="molecule type" value="Genomic_DNA"/>
</dbReference>
<evidence type="ECO:0000313" key="2">
    <source>
        <dbReference type="EMBL" id="KAJ2895762.1"/>
    </source>
</evidence>
<comment type="caution">
    <text evidence="2">The sequence shown here is derived from an EMBL/GenBank/DDBJ whole genome shotgun (WGS) entry which is preliminary data.</text>
</comment>
<feature type="compositionally biased region" description="Basic and acidic residues" evidence="1">
    <location>
        <begin position="287"/>
        <end position="296"/>
    </location>
</feature>
<organism evidence="2 3">
    <name type="scientific">Zalerion maritima</name>
    <dbReference type="NCBI Taxonomy" id="339359"/>
    <lineage>
        <taxon>Eukaryota</taxon>
        <taxon>Fungi</taxon>
        <taxon>Dikarya</taxon>
        <taxon>Ascomycota</taxon>
        <taxon>Pezizomycotina</taxon>
        <taxon>Sordariomycetes</taxon>
        <taxon>Lulworthiomycetidae</taxon>
        <taxon>Lulworthiales</taxon>
        <taxon>Lulworthiaceae</taxon>
        <taxon>Zalerion</taxon>
    </lineage>
</organism>
<name>A0AAD5RK71_9PEZI</name>
<accession>A0AAD5RK71</accession>
<evidence type="ECO:0000313" key="3">
    <source>
        <dbReference type="Proteomes" id="UP001201980"/>
    </source>
</evidence>
<reference evidence="2" key="1">
    <citation type="submission" date="2022-07" db="EMBL/GenBank/DDBJ databases">
        <title>Draft genome sequence of Zalerion maritima ATCC 34329, a (micro)plastics degrading marine fungus.</title>
        <authorList>
            <person name="Paco A."/>
            <person name="Goncalves M.F.M."/>
            <person name="Rocha-Santos T.A.P."/>
            <person name="Alves A."/>
        </authorList>
    </citation>
    <scope>NUCLEOTIDE SEQUENCE</scope>
    <source>
        <strain evidence="2">ATCC 34329</strain>
    </source>
</reference>
<feature type="compositionally biased region" description="Basic and acidic residues" evidence="1">
    <location>
        <begin position="147"/>
        <end position="202"/>
    </location>
</feature>
<feature type="compositionally biased region" description="Basic and acidic residues" evidence="1">
    <location>
        <begin position="115"/>
        <end position="125"/>
    </location>
</feature>
<sequence length="801" mass="89273">MGTDQERQLPIIIPPAPIPKAIATEAEGETGTGTGTEIEWHQWVLGDWASKEARSIEQQYFDAARRPSHHFMYNIPWHVIQGGRSWFHDNWRRLGYVEPADKWMAAVMRLHDHRGKVGEREEQKLRTRITKHQAEIERNLRQAASRRPLDRARDQAVRLEKELSHAGEREGQGQGERKRERERQERREREREERRGPSDGNKKPRRRSKSVLWEFDGSQSVAKQTRPRSMSGSWVVEEGEIPTTTTTTTTAGESSSLLGLGDKPPSYQEAIEGDDNNTSEDDDDDDEKKPPKDDASRIQGILARTSESTPVNITYNNQRFVGLEVFGQWRNTLSLTTSAAPHHSWALFCIVALAVLSLSWSVRAWILSCVRNLAPARWFLDLTSFSLLARCNPDSTGFTGWFGMTDFFCTAASQNGSLPSSGADFSAHSSSPPSSSSSFSSPSSSPSFSSCHGFPILNLTLFPFLDADTGEASLRHNWEGLVPLARTKIAQLAPYDGAFARTIGPLVHEWKEYDLRLTSALAIMDNMMSDAGAILRDADTCGYLAGLLYNMADHVTWRWTCLCGGSRKEEGGGGGGGGEEGGGGIICTATQQAKRQQNGCPRAISRREEFVWNVKTLFGAAPSAPVSYPISELQHEILLSPLKRELQALLESLDMLEKTAAREPVNAFKQLWEAVGALRASYDSLDANLPGDKACEADLEPKGWLDFSRKASAQRKRDCRERIEMEMMMSNGTVPMRSDQAHAVGSAAVLTLNDAAVKSLVQWAKAGRVDVHWWLTQLKQLERQGRWDERVITAVVRKLGR</sequence>